<dbReference type="Proteomes" id="UP000006621">
    <property type="component" value="Chromosome"/>
</dbReference>
<sequence>MRLTYWLKFAKGDNKIRTEYRRDVLRYIKNSLSEYAPEIYEKYYANKKENQPKPFTFSVSFSIAEKPNSRNDYFILENDSLKIHFSFADYTFGMTVYNALLQEKNEAKIFGDAVQKIEHINLEKDKKIDDSTTVFKTLSPILVRDLHNGKGKGFIDSNHKNFSGNLTKNITHLANHFLQETNISENEISVEPVKMKSDIINHYGGEIGNTGIIKISAPGEILQLIYDAGLGAKRSQGFGMLEVIG</sequence>
<reference evidence="4" key="2">
    <citation type="submission" date="2011-06" db="EMBL/GenBank/DDBJ databases">
        <title>The complete genome of Flexistipes sinusarabici DSM 4947.</title>
        <authorList>
            <person name="Lucas S."/>
            <person name="Han J."/>
            <person name="Lapidus A."/>
            <person name="Bruce D."/>
            <person name="Goodwin L."/>
            <person name="Pitluck S."/>
            <person name="Peters L."/>
            <person name="Kyrpides N."/>
            <person name="Mavromatis K."/>
            <person name="Ivanova N."/>
            <person name="Mikhailova N."/>
            <person name="Chertkov O."/>
            <person name="Detter J.C."/>
            <person name="Tapia R."/>
            <person name="Han C."/>
            <person name="Land M."/>
            <person name="Hauser L."/>
            <person name="Markowitz V."/>
            <person name="Cheng J.-F."/>
            <person name="Hugenholtz P."/>
            <person name="Woyke T."/>
            <person name="Wu D."/>
            <person name="Spring S."/>
            <person name="Schroeder M."/>
            <person name="Brambilla E."/>
            <person name="Klenk H.-P."/>
            <person name="Eisen J.A."/>
        </authorList>
    </citation>
    <scope>NUCLEOTIDE SEQUENCE [LARGE SCALE GENOMIC DNA]</scope>
    <source>
        <strain evidence="4">DSM 4947 / MAS 10</strain>
    </source>
</reference>
<proteinExistence type="predicted"/>
<gene>
    <name evidence="3" type="ordered locus">Flexsi_0957</name>
</gene>
<keyword evidence="4" id="KW-1185">Reference proteome</keyword>
<evidence type="ECO:0000313" key="4">
    <source>
        <dbReference type="Proteomes" id="UP000006621"/>
    </source>
</evidence>
<dbReference type="CDD" id="cd21140">
    <property type="entry name" value="Cas6_I-like"/>
    <property type="match status" value="1"/>
</dbReference>
<dbReference type="NCBIfam" id="TIGR01877">
    <property type="entry name" value="cas_cas6"/>
    <property type="match status" value="1"/>
</dbReference>
<dbReference type="InterPro" id="IPR045747">
    <property type="entry name" value="CRISPR-assoc_prot_Cas6_N_sf"/>
</dbReference>
<dbReference type="Gene3D" id="3.30.70.1890">
    <property type="match status" value="1"/>
</dbReference>
<dbReference type="eggNOG" id="COG1583">
    <property type="taxonomic scope" value="Bacteria"/>
</dbReference>
<dbReference type="GO" id="GO:0051607">
    <property type="term" value="P:defense response to virus"/>
    <property type="evidence" value="ECO:0007669"/>
    <property type="project" value="UniProtKB-KW"/>
</dbReference>
<dbReference type="EMBL" id="CP002858">
    <property type="protein sequence ID" value="AEI14616.1"/>
    <property type="molecule type" value="Genomic_DNA"/>
</dbReference>
<dbReference type="PANTHER" id="PTHR36984">
    <property type="entry name" value="CRISPR-ASSOCIATED ENDORIBONUCLEASE CAS6 1"/>
    <property type="match status" value="1"/>
</dbReference>
<protein>
    <submittedName>
        <fullName evidence="3">CRISPR-associated protein Cas6</fullName>
    </submittedName>
</protein>
<evidence type="ECO:0000256" key="1">
    <source>
        <dbReference type="ARBA" id="ARBA00023118"/>
    </source>
</evidence>
<evidence type="ECO:0000313" key="3">
    <source>
        <dbReference type="EMBL" id="AEI14616.1"/>
    </source>
</evidence>
<dbReference type="GO" id="GO:0016788">
    <property type="term" value="F:hydrolase activity, acting on ester bonds"/>
    <property type="evidence" value="ECO:0007669"/>
    <property type="project" value="InterPro"/>
</dbReference>
<dbReference type="RefSeq" id="WP_013886106.1">
    <property type="nucleotide sequence ID" value="NC_015672.1"/>
</dbReference>
<dbReference type="InterPro" id="IPR010156">
    <property type="entry name" value="CRISPR-assoc_prot_Cas6"/>
</dbReference>
<dbReference type="KEGG" id="fsi:Flexsi_0957"/>
<dbReference type="OrthoDB" id="9797488at2"/>
<accession>F8E5C0</accession>
<organism evidence="3 4">
    <name type="scientific">Flexistipes sinusarabici (strain ATCC 49648 / DSM 4947 / MAS 10)</name>
    <dbReference type="NCBI Taxonomy" id="717231"/>
    <lineage>
        <taxon>Bacteria</taxon>
        <taxon>Pseudomonadati</taxon>
        <taxon>Deferribacterota</taxon>
        <taxon>Deferribacteres</taxon>
        <taxon>Deferribacterales</taxon>
        <taxon>Flexistipitaceae</taxon>
        <taxon>Flexistipes</taxon>
    </lineage>
</organism>
<dbReference type="AlphaFoldDB" id="F8E5C0"/>
<reference evidence="3 4" key="1">
    <citation type="journal article" date="2011" name="Stand. Genomic Sci.">
        <title>Genome sequence of the moderately thermophilic halophile Flexistipes sinusarabici strain (MAS10).</title>
        <authorList>
            <person name="Lapidus A."/>
            <person name="Chertkov O."/>
            <person name="Nolan M."/>
            <person name="Lucas S."/>
            <person name="Hammon N."/>
            <person name="Deshpande S."/>
            <person name="Cheng J.F."/>
            <person name="Tapia R."/>
            <person name="Han C."/>
            <person name="Goodwin L."/>
            <person name="Pitluck S."/>
            <person name="Liolios K."/>
            <person name="Pagani I."/>
            <person name="Ivanova N."/>
            <person name="Huntemann M."/>
            <person name="Mavromatis K."/>
            <person name="Mikhailova N."/>
            <person name="Pati A."/>
            <person name="Chen A."/>
            <person name="Palaniappan K."/>
            <person name="Land M."/>
            <person name="Hauser L."/>
            <person name="Brambilla E.M."/>
            <person name="Rohde M."/>
            <person name="Abt B."/>
            <person name="Spring S."/>
            <person name="Goker M."/>
            <person name="Bristow J."/>
            <person name="Eisen J.A."/>
            <person name="Markowitz V."/>
            <person name="Hugenholtz P."/>
            <person name="Kyrpides N.C."/>
            <person name="Klenk H.P."/>
            <person name="Woyke T."/>
        </authorList>
    </citation>
    <scope>NUCLEOTIDE SEQUENCE [LARGE SCALE GENOMIC DNA]</scope>
    <source>
        <strain evidence="4">DSM 4947 / MAS 10</strain>
    </source>
</reference>
<keyword evidence="1" id="KW-0051">Antiviral defense</keyword>
<dbReference type="PANTHER" id="PTHR36984:SF3">
    <property type="entry name" value="CRISPR-ASSOCIATED ENDORIBONUCLEASE CAS6"/>
    <property type="match status" value="1"/>
</dbReference>
<dbReference type="InterPro" id="IPR049435">
    <property type="entry name" value="Cas_Cas6_C"/>
</dbReference>
<feature type="domain" description="CRISPR associated protein Cas6 C-terminal" evidence="2">
    <location>
        <begin position="124"/>
        <end position="243"/>
    </location>
</feature>
<dbReference type="Gene3D" id="3.30.70.1900">
    <property type="match status" value="1"/>
</dbReference>
<evidence type="ECO:0000259" key="2">
    <source>
        <dbReference type="Pfam" id="PF01881"/>
    </source>
</evidence>
<name>F8E5C0_FLESM</name>
<dbReference type="Pfam" id="PF01881">
    <property type="entry name" value="Cas_Cas6_C"/>
    <property type="match status" value="1"/>
</dbReference>
<dbReference type="HOGENOM" id="CLU_090947_1_0_0"/>
<dbReference type="STRING" id="717231.Flexsi_0957"/>